<comment type="caution">
    <text evidence="2">The sequence shown here is derived from an EMBL/GenBank/DDBJ whole genome shotgun (WGS) entry which is preliminary data.</text>
</comment>
<organism evidence="2 3">
    <name type="scientific">Thalassiosira oceanica</name>
    <name type="common">Marine diatom</name>
    <dbReference type="NCBI Taxonomy" id="159749"/>
    <lineage>
        <taxon>Eukaryota</taxon>
        <taxon>Sar</taxon>
        <taxon>Stramenopiles</taxon>
        <taxon>Ochrophyta</taxon>
        <taxon>Bacillariophyta</taxon>
        <taxon>Coscinodiscophyceae</taxon>
        <taxon>Thalassiosirophycidae</taxon>
        <taxon>Thalassiosirales</taxon>
        <taxon>Thalassiosiraceae</taxon>
        <taxon>Thalassiosira</taxon>
    </lineage>
</organism>
<evidence type="ECO:0000313" key="2">
    <source>
        <dbReference type="EMBL" id="EJK73585.1"/>
    </source>
</evidence>
<feature type="non-terminal residue" evidence="2">
    <location>
        <position position="1"/>
    </location>
</feature>
<name>K0T7I7_THAOC</name>
<evidence type="ECO:0000256" key="1">
    <source>
        <dbReference type="SAM" id="MobiDB-lite"/>
    </source>
</evidence>
<accession>K0T7I7</accession>
<dbReference type="EMBL" id="AGNL01004377">
    <property type="protein sequence ID" value="EJK73585.1"/>
    <property type="molecule type" value="Genomic_DNA"/>
</dbReference>
<dbReference type="AlphaFoldDB" id="K0T7I7"/>
<dbReference type="Proteomes" id="UP000266841">
    <property type="component" value="Unassembled WGS sequence"/>
</dbReference>
<sequence>PPSTPSEMPSHEYEPSSVPVQNSVGNMNYFHIPWPTDNFQGDKLFPNVDNECGEGTCLLQDDDTCITIHASSGGWDRNIYPKHNSMVTEVGQDICECLFEAGVNHQPTDESFRNLLCEIESTSHTFDELNQMGAGAILQGNFDEGQVCVPHLTTKQDGVASGVKTLAPSSTAPATDESTSVTLRLFGGSMKEAGLHTASSVGVSNIKALVLDGKKGEEEKDGPEAAVPKEDVELDRE</sequence>
<evidence type="ECO:0000313" key="3">
    <source>
        <dbReference type="Proteomes" id="UP000266841"/>
    </source>
</evidence>
<protein>
    <submittedName>
        <fullName evidence="2">Uncharacterized protein</fullName>
    </submittedName>
</protein>
<proteinExistence type="predicted"/>
<keyword evidence="3" id="KW-1185">Reference proteome</keyword>
<reference evidence="2 3" key="1">
    <citation type="journal article" date="2012" name="Genome Biol.">
        <title>Genome and low-iron response of an oceanic diatom adapted to chronic iron limitation.</title>
        <authorList>
            <person name="Lommer M."/>
            <person name="Specht M."/>
            <person name="Roy A.S."/>
            <person name="Kraemer L."/>
            <person name="Andreson R."/>
            <person name="Gutowska M.A."/>
            <person name="Wolf J."/>
            <person name="Bergner S.V."/>
            <person name="Schilhabel M.B."/>
            <person name="Klostermeier U.C."/>
            <person name="Beiko R.G."/>
            <person name="Rosenstiel P."/>
            <person name="Hippler M."/>
            <person name="Laroche J."/>
        </authorList>
    </citation>
    <scope>NUCLEOTIDE SEQUENCE [LARGE SCALE GENOMIC DNA]</scope>
    <source>
        <strain evidence="2 3">CCMP1005</strain>
    </source>
</reference>
<feature type="region of interest" description="Disordered" evidence="1">
    <location>
        <begin position="213"/>
        <end position="237"/>
    </location>
</feature>
<feature type="compositionally biased region" description="Basic and acidic residues" evidence="1">
    <location>
        <begin position="227"/>
        <end position="237"/>
    </location>
</feature>
<gene>
    <name evidence="2" type="ORF">THAOC_04780</name>
</gene>